<dbReference type="Proteomes" id="UP001518976">
    <property type="component" value="Unassembled WGS sequence"/>
</dbReference>
<keyword evidence="2" id="KW-1185">Reference proteome</keyword>
<proteinExistence type="predicted"/>
<dbReference type="EMBL" id="JAFFZN010000011">
    <property type="protein sequence ID" value="MBO8186599.1"/>
    <property type="molecule type" value="Genomic_DNA"/>
</dbReference>
<sequence length="814" mass="87804">MVTYRQLHDLRLGTLKKAVSDWKDMVDDLTKLAGEDARGQGTTAAGLAQKAKAADWAGQNADVTKKFVTKAAGEFQDVLATARSVHTILDGLHTKMKAHKEALKDVVANADKGVHVTANGVVEPREGADPKPTQKQIDAVADDIKKVLKAADTTDKGAAESLRHEAKDKYNFLSSRITDFEKTRQAVKDADAVVKLAKKDPSELTSTQLDRLNDWLKRSGKDPVFAERVATDVGPKKSLAFFAKAMDLDAWRSAHEGELPRNYGAYQKAVDERKKLLGELEVGLGTTLATASRSESGDMAAWKKGVIRAGDEPVAGTSAHKPIYGFQAMSNLMRHGKYEGDFLNNYGNALVAYEKEHTGTVKDPGPGGRTREDVLPWDRLPSYAQQDHMRFGPGSDKDAGIDPMTGFMKALSHNPDASTDFFGHPDEQTGADGKGGQSHFDYLFKDREWESLPGSEGGKPGHDAMAEALEAGATGHVAGAEPDSLVHSAAQARIMEDVVKAVSDDPSRLTGHLEMGDSIGRMAREYMPDIYRGLESGTPPEDPGMADLPEDQQLNTLERLFPIAGEPAVFGSSGEAESKVARFLISLGQSPEGYQEVLAGQKLYGDAVLKHHLDPEMQAQLQPYERFEASETDAKDRAAHIVERVSRQSGYVTGALTLGRQEAVVSEGLAHDAAYEKAQARVGTWGYGAGATVTNVLLAHNGVKPVASAVISGLTGSGLFVGPSEWNMANDHNEGAEKAKLTSDYWSHARADDVTSTNKMYHGYGGDQYGPDHWDTWVRAGSTDGFNEALVAGQTMATEFTSGDQVKSLKPAEE</sequence>
<evidence type="ECO:0000313" key="1">
    <source>
        <dbReference type="EMBL" id="MBO8186599.1"/>
    </source>
</evidence>
<dbReference type="RefSeq" id="WP_209265406.1">
    <property type="nucleotide sequence ID" value="NZ_JAFFZN010000011.1"/>
</dbReference>
<protein>
    <recommendedName>
        <fullName evidence="3">WXG100 family type VII secretion target</fullName>
    </recommendedName>
</protein>
<reference evidence="1 2" key="1">
    <citation type="submission" date="2021-02" db="EMBL/GenBank/DDBJ databases">
        <title>Streptomyces spirodelae sp. nov., isolated from duckweed.</title>
        <authorList>
            <person name="Saimee Y."/>
            <person name="Duangmal K."/>
        </authorList>
    </citation>
    <scope>NUCLEOTIDE SEQUENCE [LARGE SCALE GENOMIC DNA]</scope>
    <source>
        <strain evidence="1 2">DW4-2</strain>
    </source>
</reference>
<gene>
    <name evidence="1" type="ORF">JW592_14170</name>
</gene>
<name>A0ABS3WU07_9ACTN</name>
<comment type="caution">
    <text evidence="1">The sequence shown here is derived from an EMBL/GenBank/DDBJ whole genome shotgun (WGS) entry which is preliminary data.</text>
</comment>
<organism evidence="1 2">
    <name type="scientific">Streptomyces spirodelae</name>
    <dbReference type="NCBI Taxonomy" id="2812904"/>
    <lineage>
        <taxon>Bacteria</taxon>
        <taxon>Bacillati</taxon>
        <taxon>Actinomycetota</taxon>
        <taxon>Actinomycetes</taxon>
        <taxon>Kitasatosporales</taxon>
        <taxon>Streptomycetaceae</taxon>
        <taxon>Streptomyces</taxon>
    </lineage>
</organism>
<evidence type="ECO:0000313" key="2">
    <source>
        <dbReference type="Proteomes" id="UP001518976"/>
    </source>
</evidence>
<accession>A0ABS3WU07</accession>
<evidence type="ECO:0008006" key="3">
    <source>
        <dbReference type="Google" id="ProtNLM"/>
    </source>
</evidence>